<dbReference type="Proteomes" id="UP001057402">
    <property type="component" value="Chromosome 4"/>
</dbReference>
<proteinExistence type="predicted"/>
<sequence>MAAPPNFLLVMFPAQGQINPCLGFTERLIRIGCRVTFATALSALRRMPNSKSPLPEGLSFATFSDGHDDGVMETELNYRVYMEEVNHRGSETLRALIFENRARGMNFTHVFYTTLIPWAAEVAGSLGLRSTLIWIQPATVFDIYYHYFHGYDKSIRSIADTANSGNSESREILLPGMLRMTCSYMPSFFASEKQYDFVLSIMERHFEILHSEMTGTMKPKVLINTFEELEAEAVKAINELDIIPVGPLIPLAFLHGQDTPDTFMEVDLFQKTKDLDYVTWLNKQLPASVIYISFGSLSSFSRPQKDEMEKALEAVGRPFMWVVRKKLGEGEKYEEKTSFDEVLSKLGMIVPWCSQLEDWCGVPTL</sequence>
<accession>A0ACB9R4N5</accession>
<reference evidence="2" key="1">
    <citation type="journal article" date="2023" name="Front. Plant Sci.">
        <title>Chromosomal-level genome assembly of Melastoma candidum provides insights into trichome evolution.</title>
        <authorList>
            <person name="Zhong Y."/>
            <person name="Wu W."/>
            <person name="Sun C."/>
            <person name="Zou P."/>
            <person name="Liu Y."/>
            <person name="Dai S."/>
            <person name="Zhou R."/>
        </authorList>
    </citation>
    <scope>NUCLEOTIDE SEQUENCE [LARGE SCALE GENOMIC DNA]</scope>
</reference>
<comment type="caution">
    <text evidence="1">The sequence shown here is derived from an EMBL/GenBank/DDBJ whole genome shotgun (WGS) entry which is preliminary data.</text>
</comment>
<evidence type="ECO:0000313" key="2">
    <source>
        <dbReference type="Proteomes" id="UP001057402"/>
    </source>
</evidence>
<name>A0ACB9R4N5_9MYRT</name>
<keyword evidence="2" id="KW-1185">Reference proteome</keyword>
<organism evidence="1 2">
    <name type="scientific">Melastoma candidum</name>
    <dbReference type="NCBI Taxonomy" id="119954"/>
    <lineage>
        <taxon>Eukaryota</taxon>
        <taxon>Viridiplantae</taxon>
        <taxon>Streptophyta</taxon>
        <taxon>Embryophyta</taxon>
        <taxon>Tracheophyta</taxon>
        <taxon>Spermatophyta</taxon>
        <taxon>Magnoliopsida</taxon>
        <taxon>eudicotyledons</taxon>
        <taxon>Gunneridae</taxon>
        <taxon>Pentapetalae</taxon>
        <taxon>rosids</taxon>
        <taxon>malvids</taxon>
        <taxon>Myrtales</taxon>
        <taxon>Melastomataceae</taxon>
        <taxon>Melastomatoideae</taxon>
        <taxon>Melastomateae</taxon>
        <taxon>Melastoma</taxon>
    </lineage>
</organism>
<protein>
    <submittedName>
        <fullName evidence="1">Uncharacterized protein</fullName>
    </submittedName>
</protein>
<gene>
    <name evidence="1" type="ORF">MLD38_010975</name>
</gene>
<dbReference type="EMBL" id="CM042883">
    <property type="protein sequence ID" value="KAI4372786.1"/>
    <property type="molecule type" value="Genomic_DNA"/>
</dbReference>
<evidence type="ECO:0000313" key="1">
    <source>
        <dbReference type="EMBL" id="KAI4372786.1"/>
    </source>
</evidence>